<dbReference type="GO" id="GO:0004331">
    <property type="term" value="F:fructose-2,6-bisphosphate 2-phosphatase activity"/>
    <property type="evidence" value="ECO:0007669"/>
    <property type="project" value="TreeGrafter"/>
</dbReference>
<dbReference type="PRINTS" id="PR00991">
    <property type="entry name" value="6PFRUCTKNASE"/>
</dbReference>
<dbReference type="GO" id="GO:0006003">
    <property type="term" value="P:fructose 2,6-bisphosphate metabolic process"/>
    <property type="evidence" value="ECO:0007669"/>
    <property type="project" value="InterPro"/>
</dbReference>
<evidence type="ECO:0000313" key="6">
    <source>
        <dbReference type="Proteomes" id="UP000792457"/>
    </source>
</evidence>
<proteinExistence type="predicted"/>
<keyword evidence="1" id="KW-0547">Nucleotide-binding</keyword>
<dbReference type="Proteomes" id="UP000792457">
    <property type="component" value="Unassembled WGS sequence"/>
</dbReference>
<dbReference type="SUPFAM" id="SSF52540">
    <property type="entry name" value="P-loop containing nucleoside triphosphate hydrolases"/>
    <property type="match status" value="1"/>
</dbReference>
<dbReference type="PANTHER" id="PTHR10606:SF65">
    <property type="entry name" value="6-PHOSPHOFRUCTO-2-KINASE_FRUCTOSE-2, 6-BISPHOSPHATASE-LIKE PROTEIN"/>
    <property type="match status" value="1"/>
</dbReference>
<dbReference type="PANTHER" id="PTHR10606">
    <property type="entry name" value="6-PHOSPHOFRUCTO-2-KINASE/FRUCTOSE-2,6-BISPHOSPHATASE"/>
    <property type="match status" value="1"/>
</dbReference>
<dbReference type="Pfam" id="PF01591">
    <property type="entry name" value="6PF2K"/>
    <property type="match status" value="1"/>
</dbReference>
<keyword evidence="2" id="KW-0067">ATP-binding</keyword>
<name>A0A8K0NW33_LADFU</name>
<dbReference type="GO" id="GO:0005829">
    <property type="term" value="C:cytosol"/>
    <property type="evidence" value="ECO:0007669"/>
    <property type="project" value="TreeGrafter"/>
</dbReference>
<dbReference type="InterPro" id="IPR013079">
    <property type="entry name" value="6Phosfructo_kin"/>
</dbReference>
<evidence type="ECO:0000256" key="2">
    <source>
        <dbReference type="ARBA" id="ARBA00022840"/>
    </source>
</evidence>
<feature type="domain" description="6-phosphofructo-2-kinase" evidence="4">
    <location>
        <begin position="41"/>
        <end position="251"/>
    </location>
</feature>
<dbReference type="GO" id="GO:0003873">
    <property type="term" value="F:6-phosphofructo-2-kinase activity"/>
    <property type="evidence" value="ECO:0007669"/>
    <property type="project" value="InterPro"/>
</dbReference>
<dbReference type="GO" id="GO:0006000">
    <property type="term" value="P:fructose metabolic process"/>
    <property type="evidence" value="ECO:0007669"/>
    <property type="project" value="InterPro"/>
</dbReference>
<dbReference type="EMBL" id="KZ308292">
    <property type="protein sequence ID" value="KAG8226670.1"/>
    <property type="molecule type" value="Genomic_DNA"/>
</dbReference>
<feature type="region of interest" description="Disordered" evidence="3">
    <location>
        <begin position="1"/>
        <end position="36"/>
    </location>
</feature>
<evidence type="ECO:0000259" key="4">
    <source>
        <dbReference type="Pfam" id="PF01591"/>
    </source>
</evidence>
<dbReference type="InterPro" id="IPR027417">
    <property type="entry name" value="P-loop_NTPase"/>
</dbReference>
<accession>A0A8K0NW33</accession>
<evidence type="ECO:0000313" key="5">
    <source>
        <dbReference type="EMBL" id="KAG8226670.1"/>
    </source>
</evidence>
<comment type="caution">
    <text evidence="5">The sequence shown here is derived from an EMBL/GenBank/DDBJ whole genome shotgun (WGS) entry which is preliminary data.</text>
</comment>
<dbReference type="Gene3D" id="3.40.50.300">
    <property type="entry name" value="P-loop containing nucleotide triphosphate hydrolases"/>
    <property type="match status" value="1"/>
</dbReference>
<dbReference type="OrthoDB" id="267323at2759"/>
<dbReference type="FunFam" id="3.40.50.300:FF:000644">
    <property type="entry name" value="GpmB, Fructose-2,6-bisphosphatase"/>
    <property type="match status" value="1"/>
</dbReference>
<reference evidence="5" key="2">
    <citation type="submission" date="2017-10" db="EMBL/GenBank/DDBJ databases">
        <title>Ladona fulva Genome sequencing and assembly.</title>
        <authorList>
            <person name="Murali S."/>
            <person name="Richards S."/>
            <person name="Bandaranaike D."/>
            <person name="Bellair M."/>
            <person name="Blankenburg K."/>
            <person name="Chao H."/>
            <person name="Dinh H."/>
            <person name="Doddapaneni H."/>
            <person name="Dugan-Rocha S."/>
            <person name="Elkadiri S."/>
            <person name="Gnanaolivu R."/>
            <person name="Hernandez B."/>
            <person name="Skinner E."/>
            <person name="Javaid M."/>
            <person name="Lee S."/>
            <person name="Li M."/>
            <person name="Ming W."/>
            <person name="Munidasa M."/>
            <person name="Muniz J."/>
            <person name="Nguyen L."/>
            <person name="Hughes D."/>
            <person name="Osuji N."/>
            <person name="Pu L.-L."/>
            <person name="Puazo M."/>
            <person name="Qu C."/>
            <person name="Quiroz J."/>
            <person name="Raj R."/>
            <person name="Weissenberger G."/>
            <person name="Xin Y."/>
            <person name="Zou X."/>
            <person name="Han Y."/>
            <person name="Worley K."/>
            <person name="Muzny D."/>
            <person name="Gibbs R."/>
        </authorList>
    </citation>
    <scope>NUCLEOTIDE SEQUENCE</scope>
    <source>
        <strain evidence="5">Sampled in the wild</strain>
    </source>
</reference>
<dbReference type="GO" id="GO:0005524">
    <property type="term" value="F:ATP binding"/>
    <property type="evidence" value="ECO:0007669"/>
    <property type="project" value="UniProtKB-KW"/>
</dbReference>
<evidence type="ECO:0000256" key="1">
    <source>
        <dbReference type="ARBA" id="ARBA00022741"/>
    </source>
</evidence>
<dbReference type="AlphaFoldDB" id="A0A8K0NW33"/>
<organism evidence="5 6">
    <name type="scientific">Ladona fulva</name>
    <name type="common">Scarce chaser dragonfly</name>
    <name type="synonym">Libellula fulva</name>
    <dbReference type="NCBI Taxonomy" id="123851"/>
    <lineage>
        <taxon>Eukaryota</taxon>
        <taxon>Metazoa</taxon>
        <taxon>Ecdysozoa</taxon>
        <taxon>Arthropoda</taxon>
        <taxon>Hexapoda</taxon>
        <taxon>Insecta</taxon>
        <taxon>Pterygota</taxon>
        <taxon>Palaeoptera</taxon>
        <taxon>Odonata</taxon>
        <taxon>Epiprocta</taxon>
        <taxon>Anisoptera</taxon>
        <taxon>Libelluloidea</taxon>
        <taxon>Libellulidae</taxon>
        <taxon>Ladona</taxon>
    </lineage>
</organism>
<feature type="compositionally biased region" description="Basic and acidic residues" evidence="3">
    <location>
        <begin position="19"/>
        <end position="33"/>
    </location>
</feature>
<gene>
    <name evidence="5" type="ORF">J437_LFUL005759</name>
</gene>
<evidence type="ECO:0000256" key="3">
    <source>
        <dbReference type="SAM" id="MobiDB-lite"/>
    </source>
</evidence>
<dbReference type="InterPro" id="IPR003094">
    <property type="entry name" value="6Pfruct_kin"/>
</dbReference>
<keyword evidence="6" id="KW-1185">Reference proteome</keyword>
<protein>
    <recommendedName>
        <fullName evidence="4">6-phosphofructo-2-kinase domain-containing protein</fullName>
    </recommendedName>
</protein>
<sequence>MAGDVGDGYARKGTTNPSEQHEGTIQHPLKDSAESSSGGQFAPLLIALVGLPARGKTAIAHSLARYLCWIGHSAKVFSVSDYRRKWTEQYDNHDFFCPNNEEAMELRKKCALEAMRDASNWIMSQHGEVAIIDGTNSTRSRRQCLYNKFHEQMNCAVLFVESIIDDENILAKNMEETRRNSPDYKEMSREKALNDFQLRIKHYLNLFETISYKHEGHYSCIKIKNAGDDISAHRLIGHLQSRILYFLSSYQPTPKTMYFSRVSVCFLYYRFGSICLMLKAKFLAGISTSVNKTHSSYLTRSQYFRAVVHVI</sequence>
<reference evidence="5" key="1">
    <citation type="submission" date="2013-04" db="EMBL/GenBank/DDBJ databases">
        <authorList>
            <person name="Qu J."/>
            <person name="Murali S.C."/>
            <person name="Bandaranaike D."/>
            <person name="Bellair M."/>
            <person name="Blankenburg K."/>
            <person name="Chao H."/>
            <person name="Dinh H."/>
            <person name="Doddapaneni H."/>
            <person name="Downs B."/>
            <person name="Dugan-Rocha S."/>
            <person name="Elkadiri S."/>
            <person name="Gnanaolivu R.D."/>
            <person name="Hernandez B."/>
            <person name="Javaid M."/>
            <person name="Jayaseelan J.C."/>
            <person name="Lee S."/>
            <person name="Li M."/>
            <person name="Ming W."/>
            <person name="Munidasa M."/>
            <person name="Muniz J."/>
            <person name="Nguyen L."/>
            <person name="Ongeri F."/>
            <person name="Osuji N."/>
            <person name="Pu L.-L."/>
            <person name="Puazo M."/>
            <person name="Qu C."/>
            <person name="Quiroz J."/>
            <person name="Raj R."/>
            <person name="Weissenberger G."/>
            <person name="Xin Y."/>
            <person name="Zou X."/>
            <person name="Han Y."/>
            <person name="Richards S."/>
            <person name="Worley K."/>
            <person name="Muzny D."/>
            <person name="Gibbs R."/>
        </authorList>
    </citation>
    <scope>NUCLEOTIDE SEQUENCE</scope>
    <source>
        <strain evidence="5">Sampled in the wild</strain>
    </source>
</reference>